<dbReference type="Proteomes" id="UP000617979">
    <property type="component" value="Unassembled WGS sequence"/>
</dbReference>
<dbReference type="InterPro" id="IPR023214">
    <property type="entry name" value="HAD_sf"/>
</dbReference>
<dbReference type="RefSeq" id="WP_229736193.1">
    <property type="nucleotide sequence ID" value="NZ_BMEX01000025.1"/>
</dbReference>
<organism evidence="1 2">
    <name type="scientific">Kroppenstedtia guangzhouensis</name>
    <dbReference type="NCBI Taxonomy" id="1274356"/>
    <lineage>
        <taxon>Bacteria</taxon>
        <taxon>Bacillati</taxon>
        <taxon>Bacillota</taxon>
        <taxon>Bacilli</taxon>
        <taxon>Bacillales</taxon>
        <taxon>Thermoactinomycetaceae</taxon>
        <taxon>Kroppenstedtia</taxon>
    </lineage>
</organism>
<dbReference type="Pfam" id="PF13419">
    <property type="entry name" value="HAD_2"/>
    <property type="match status" value="1"/>
</dbReference>
<accession>A0ABQ1H504</accession>
<reference evidence="2" key="1">
    <citation type="journal article" date="2019" name="Int. J. Syst. Evol. Microbiol.">
        <title>The Global Catalogue of Microorganisms (GCM) 10K type strain sequencing project: providing services to taxonomists for standard genome sequencing and annotation.</title>
        <authorList>
            <consortium name="The Broad Institute Genomics Platform"/>
            <consortium name="The Broad Institute Genome Sequencing Center for Infectious Disease"/>
            <person name="Wu L."/>
            <person name="Ma J."/>
        </authorList>
    </citation>
    <scope>NUCLEOTIDE SEQUENCE [LARGE SCALE GENOMIC DNA]</scope>
    <source>
        <strain evidence="2">CGMCC 1.12404</strain>
    </source>
</reference>
<evidence type="ECO:0000313" key="2">
    <source>
        <dbReference type="Proteomes" id="UP000617979"/>
    </source>
</evidence>
<dbReference type="Gene3D" id="3.40.50.1000">
    <property type="entry name" value="HAD superfamily/HAD-like"/>
    <property type="match status" value="1"/>
</dbReference>
<dbReference type="SFLD" id="SFLDG01129">
    <property type="entry name" value="C1.5:_HAD__Beta-PGM__Phosphata"/>
    <property type="match status" value="1"/>
</dbReference>
<dbReference type="InterPro" id="IPR036412">
    <property type="entry name" value="HAD-like_sf"/>
</dbReference>
<dbReference type="PANTHER" id="PTHR43434:SF1">
    <property type="entry name" value="PHOSPHOGLYCOLATE PHOSPHATASE"/>
    <property type="match status" value="1"/>
</dbReference>
<dbReference type="SFLD" id="SFLDS00003">
    <property type="entry name" value="Haloacid_Dehalogenase"/>
    <property type="match status" value="1"/>
</dbReference>
<dbReference type="SUPFAM" id="SSF56784">
    <property type="entry name" value="HAD-like"/>
    <property type="match status" value="1"/>
</dbReference>
<dbReference type="InterPro" id="IPR023198">
    <property type="entry name" value="PGP-like_dom2"/>
</dbReference>
<dbReference type="EMBL" id="BMEX01000025">
    <property type="protein sequence ID" value="GGA57573.1"/>
    <property type="molecule type" value="Genomic_DNA"/>
</dbReference>
<keyword evidence="2" id="KW-1185">Reference proteome</keyword>
<proteinExistence type="predicted"/>
<dbReference type="InterPro" id="IPR041492">
    <property type="entry name" value="HAD_2"/>
</dbReference>
<name>A0ABQ1H504_9BACL</name>
<dbReference type="InterPro" id="IPR050155">
    <property type="entry name" value="HAD-like_hydrolase_sf"/>
</dbReference>
<protein>
    <submittedName>
        <fullName evidence="1">MTA/SAH nucleosidase</fullName>
    </submittedName>
</protein>
<sequence length="224" mass="24924">MSKERGEAFIFDLDGTLFQTDLVAVPAFHRTHRRLQEQGLYQGNPPTDEQVKSVFGMTPDGVWERLMPGASDEAKKIADDWWLQDELDCLAEGMGELYPGVDRGLEVIHRQGFRLFVASNGRAPYVRGVLRAFGISSWFTGIYSAGEREVFDKNRLVALLMKEHQVNSGWMVGDRSSDVQAGKANGLTVIGCRYAGFPRFSDGKELEGADRLIDSFSELLTLAG</sequence>
<gene>
    <name evidence="1" type="primary">pfs</name>
    <name evidence="1" type="ORF">GCM10007416_33520</name>
</gene>
<dbReference type="PANTHER" id="PTHR43434">
    <property type="entry name" value="PHOSPHOGLYCOLATE PHOSPHATASE"/>
    <property type="match status" value="1"/>
</dbReference>
<comment type="caution">
    <text evidence="1">The sequence shown here is derived from an EMBL/GenBank/DDBJ whole genome shotgun (WGS) entry which is preliminary data.</text>
</comment>
<evidence type="ECO:0000313" key="1">
    <source>
        <dbReference type="EMBL" id="GGA57573.1"/>
    </source>
</evidence>
<dbReference type="Gene3D" id="1.10.150.240">
    <property type="entry name" value="Putative phosphatase, domain 2"/>
    <property type="match status" value="1"/>
</dbReference>